<dbReference type="Gene3D" id="1.20.1580.10">
    <property type="entry name" value="ABC transporter ATPase like domain"/>
    <property type="match status" value="2"/>
</dbReference>
<evidence type="ECO:0000313" key="15">
    <source>
        <dbReference type="EMBL" id="ROR96683.1"/>
    </source>
</evidence>
<evidence type="ECO:0000256" key="6">
    <source>
        <dbReference type="ARBA" id="ARBA00022769"/>
    </source>
</evidence>
<keyword evidence="9" id="KW-0238">DNA-binding</keyword>
<dbReference type="RefSeq" id="WP_123738824.1">
    <property type="nucleotide sequence ID" value="NZ_RKHQ01000001.1"/>
</dbReference>
<evidence type="ECO:0000256" key="5">
    <source>
        <dbReference type="ARBA" id="ARBA00022763"/>
    </source>
</evidence>
<reference evidence="15 16" key="1">
    <citation type="submission" date="2018-11" db="EMBL/GenBank/DDBJ databases">
        <title>Sequencing the genomes of 1000 actinobacteria strains.</title>
        <authorList>
            <person name="Klenk H.-P."/>
        </authorList>
    </citation>
    <scope>NUCLEOTIDE SEQUENCE [LARGE SCALE GENOMIC DNA]</scope>
    <source>
        <strain evidence="15 16">DSM 13521</strain>
    </source>
</reference>
<feature type="domain" description="ABC transporter" evidence="14">
    <location>
        <begin position="5"/>
        <end position="442"/>
    </location>
</feature>
<keyword evidence="7" id="KW-0067">ATP-binding</keyword>
<keyword evidence="3" id="KW-0677">Repeat</keyword>
<dbReference type="InterPro" id="IPR027417">
    <property type="entry name" value="P-loop_NTPase"/>
</dbReference>
<gene>
    <name evidence="15" type="ORF">EDD28_1273</name>
</gene>
<proteinExistence type="inferred from homology"/>
<keyword evidence="4" id="KW-0547">Nucleotide-binding</keyword>
<dbReference type="GO" id="GO:0003677">
    <property type="term" value="F:DNA binding"/>
    <property type="evidence" value="ECO:0007669"/>
    <property type="project" value="UniProtKB-KW"/>
</dbReference>
<keyword evidence="10" id="KW-0234">DNA repair</keyword>
<keyword evidence="2" id="KW-0963">Cytoplasm</keyword>
<comment type="similarity">
    <text evidence="11">Belongs to the ABC transporter superfamily. UvrA family.</text>
</comment>
<dbReference type="InterPro" id="IPR003439">
    <property type="entry name" value="ABC_transporter-like_ATP-bd"/>
</dbReference>
<evidence type="ECO:0000256" key="2">
    <source>
        <dbReference type="ARBA" id="ARBA00022490"/>
    </source>
</evidence>
<dbReference type="PANTHER" id="PTHR43152">
    <property type="entry name" value="UVRABC SYSTEM PROTEIN A"/>
    <property type="match status" value="1"/>
</dbReference>
<dbReference type="GO" id="GO:0016887">
    <property type="term" value="F:ATP hydrolysis activity"/>
    <property type="evidence" value="ECO:0007669"/>
    <property type="project" value="InterPro"/>
</dbReference>
<keyword evidence="8" id="KW-0267">Excision nuclease</keyword>
<dbReference type="GO" id="GO:0005737">
    <property type="term" value="C:cytoplasm"/>
    <property type="evidence" value="ECO:0007669"/>
    <property type="project" value="UniProtKB-SubCell"/>
</dbReference>
<evidence type="ECO:0000256" key="13">
    <source>
        <dbReference type="ARBA" id="ARBA00042156"/>
    </source>
</evidence>
<dbReference type="PANTHER" id="PTHR43152:SF2">
    <property type="entry name" value="DRUG RESISTANCE ABC TRANSPORTER"/>
    <property type="match status" value="1"/>
</dbReference>
<organism evidence="15 16">
    <name type="scientific">Salana multivorans</name>
    <dbReference type="NCBI Taxonomy" id="120377"/>
    <lineage>
        <taxon>Bacteria</taxon>
        <taxon>Bacillati</taxon>
        <taxon>Actinomycetota</taxon>
        <taxon>Actinomycetes</taxon>
        <taxon>Micrococcales</taxon>
        <taxon>Beutenbergiaceae</taxon>
        <taxon>Salana</taxon>
    </lineage>
</organism>
<evidence type="ECO:0000256" key="10">
    <source>
        <dbReference type="ARBA" id="ARBA00023204"/>
    </source>
</evidence>
<dbReference type="Proteomes" id="UP000275356">
    <property type="component" value="Unassembled WGS sequence"/>
</dbReference>
<evidence type="ECO:0000256" key="1">
    <source>
        <dbReference type="ARBA" id="ARBA00004496"/>
    </source>
</evidence>
<evidence type="ECO:0000313" key="16">
    <source>
        <dbReference type="Proteomes" id="UP000275356"/>
    </source>
</evidence>
<dbReference type="Gene3D" id="3.40.50.300">
    <property type="entry name" value="P-loop containing nucleotide triphosphate hydrolases"/>
    <property type="match status" value="2"/>
</dbReference>
<sequence>MSSRGEAAGLIRVVDACTNNLRHVDVDVPKKTLTVVTGVSGSGKSSLVIDTIAAEAQRIVNESYSTFVRSRLPQLPAPEVQSMSGLTFTALIDQRRFTGNSRSTVATASDVAPFLRLVFSRIGEPSAGYSPAYSFNDPTGMCPACEGLGTVVDIDVEELIDPERSIDEGPVRFSQFRPGVYRWKRFAYCGLFDRKKPLKDYTPEEMDLFLYADQLKLPDPDPRFPKTARFDGVVTRMRDVYVKNHPTSISASVREELDRLTTRRVCPECHGARLNAAARASLVDGRSIVDWSAMSVRELRDLVGGMDDARVAPALAGIRRTLDALLSVGLGYLSLDRESSTLSGGEAQRVKIVRHLGSALTDATYVFDEPSTGLHPADVQRLNGLLLQLRDAGNTVLVVEHHPQVIGVADHVIDMGPGAGAAGGLVQLEGSVDDLLASDTLTGRLLARPLDVTETVRAATGSVRVENARLHNLTGFDVDVPLGVLTAVTGVAGSGKSSFATGELPRQQRDFVVVGQDPLRGGVRSTSLSILGIADEVRAAFAAVSDLAPAWFSFNSKGACPACRGKGYITTELAFLDDVATPCDVCGGKRFNPRALAARVAGHTIADVLVLRAGEIAEAFDGHPAIVGAMGWLERVGLGYMPVGQSLDTLSGGEKQRLLLARHLAASPDLARERIVLDEPTTGLHPGDVDRINALFADLVDAGATLVVVDHNLRVVARADHVVDIGPGAGSDGGRLVFAGTPRELMGCAESLTGRALAIASRRNR</sequence>
<evidence type="ECO:0000256" key="4">
    <source>
        <dbReference type="ARBA" id="ARBA00022741"/>
    </source>
</evidence>
<keyword evidence="16" id="KW-1185">Reference proteome</keyword>
<dbReference type="GO" id="GO:0004518">
    <property type="term" value="F:nuclease activity"/>
    <property type="evidence" value="ECO:0007669"/>
    <property type="project" value="UniProtKB-KW"/>
</dbReference>
<dbReference type="PROSITE" id="PS50893">
    <property type="entry name" value="ABC_TRANSPORTER_2"/>
    <property type="match status" value="2"/>
</dbReference>
<dbReference type="GO" id="GO:0005524">
    <property type="term" value="F:ATP binding"/>
    <property type="evidence" value="ECO:0007669"/>
    <property type="project" value="UniProtKB-KW"/>
</dbReference>
<evidence type="ECO:0000256" key="9">
    <source>
        <dbReference type="ARBA" id="ARBA00023125"/>
    </source>
</evidence>
<evidence type="ECO:0000256" key="7">
    <source>
        <dbReference type="ARBA" id="ARBA00022840"/>
    </source>
</evidence>
<comment type="caution">
    <text evidence="15">The sequence shown here is derived from an EMBL/GenBank/DDBJ whole genome shotgun (WGS) entry which is preliminary data.</text>
</comment>
<keyword evidence="5" id="KW-0227">DNA damage</keyword>
<comment type="subcellular location">
    <subcellularLocation>
        <location evidence="1">Cytoplasm</location>
    </subcellularLocation>
</comment>
<evidence type="ECO:0000259" key="14">
    <source>
        <dbReference type="PROSITE" id="PS50893"/>
    </source>
</evidence>
<dbReference type="GO" id="GO:0006281">
    <property type="term" value="P:DNA repair"/>
    <property type="evidence" value="ECO:0007669"/>
    <property type="project" value="UniProtKB-KW"/>
</dbReference>
<evidence type="ECO:0000256" key="8">
    <source>
        <dbReference type="ARBA" id="ARBA00022881"/>
    </source>
</evidence>
<dbReference type="Gene3D" id="1.10.8.280">
    <property type="entry name" value="ABC transporter ATPase domain-like"/>
    <property type="match status" value="1"/>
</dbReference>
<evidence type="ECO:0000256" key="3">
    <source>
        <dbReference type="ARBA" id="ARBA00022737"/>
    </source>
</evidence>
<feature type="domain" description="ABC transporter" evidence="14">
    <location>
        <begin position="447"/>
        <end position="752"/>
    </location>
</feature>
<dbReference type="OrthoDB" id="9809851at2"/>
<dbReference type="AlphaFoldDB" id="A0A3N2DAC5"/>
<evidence type="ECO:0000256" key="12">
    <source>
        <dbReference type="ARBA" id="ARBA00039316"/>
    </source>
</evidence>
<protein>
    <recommendedName>
        <fullName evidence="12">UvrABC system protein A</fullName>
    </recommendedName>
    <alternativeName>
        <fullName evidence="13">Excinuclease ABC subunit A</fullName>
    </alternativeName>
</protein>
<evidence type="ECO:0000256" key="11">
    <source>
        <dbReference type="ARBA" id="ARBA00038000"/>
    </source>
</evidence>
<name>A0A3N2DAC5_9MICO</name>
<accession>A0A3N2DAC5</accession>
<dbReference type="SUPFAM" id="SSF52540">
    <property type="entry name" value="P-loop containing nucleoside triphosphate hydrolases"/>
    <property type="match status" value="2"/>
</dbReference>
<dbReference type="EMBL" id="RKHQ01000001">
    <property type="protein sequence ID" value="ROR96683.1"/>
    <property type="molecule type" value="Genomic_DNA"/>
</dbReference>
<keyword evidence="6" id="KW-0228">DNA excision</keyword>